<protein>
    <submittedName>
        <fullName evidence="7">Uncharacterized protein</fullName>
    </submittedName>
</protein>
<keyword evidence="2" id="KW-1003">Cell membrane</keyword>
<dbReference type="Proteomes" id="UP000004980">
    <property type="component" value="Unassembled WGS sequence"/>
</dbReference>
<keyword evidence="3" id="KW-0997">Cell inner membrane</keyword>
<dbReference type="PANTHER" id="PTHR30462">
    <property type="entry name" value="INTERMEMBRANE TRANSPORT PROTEIN PQIB-RELATED"/>
    <property type="match status" value="1"/>
</dbReference>
<evidence type="ECO:0000313" key="8">
    <source>
        <dbReference type="Proteomes" id="UP000004980"/>
    </source>
</evidence>
<proteinExistence type="predicted"/>
<evidence type="ECO:0000256" key="2">
    <source>
        <dbReference type="ARBA" id="ARBA00022475"/>
    </source>
</evidence>
<sequence>MQIVWLVPLIAILIGGWLAVKAVMEQGPTVTIGFETGEGLEAGKTKIKFKNV</sequence>
<keyword evidence="4" id="KW-0812">Transmembrane</keyword>
<dbReference type="InterPro" id="IPR051800">
    <property type="entry name" value="PqiA-PqiB_transport"/>
</dbReference>
<evidence type="ECO:0000313" key="7">
    <source>
        <dbReference type="EMBL" id="EIN02444.1"/>
    </source>
</evidence>
<evidence type="ECO:0000256" key="4">
    <source>
        <dbReference type="ARBA" id="ARBA00022692"/>
    </source>
</evidence>
<comment type="caution">
    <text evidence="7">The sequence shown here is derived from an EMBL/GenBank/DDBJ whole genome shotgun (WGS) entry which is preliminary data.</text>
</comment>
<evidence type="ECO:0000256" key="5">
    <source>
        <dbReference type="ARBA" id="ARBA00022989"/>
    </source>
</evidence>
<feature type="non-terminal residue" evidence="7">
    <location>
        <position position="52"/>
    </location>
</feature>
<comment type="subcellular location">
    <subcellularLocation>
        <location evidence="1">Cell inner membrane</location>
    </subcellularLocation>
</comment>
<keyword evidence="5" id="KW-1133">Transmembrane helix</keyword>
<accession>A0ABN0FUA7</accession>
<name>A0ABN0FUA7_9BURK</name>
<dbReference type="PANTHER" id="PTHR30462:SF2">
    <property type="entry name" value="INTERMEMBRANE TRANSPORT PROTEIN PQIB"/>
    <property type="match status" value="1"/>
</dbReference>
<evidence type="ECO:0000256" key="3">
    <source>
        <dbReference type="ARBA" id="ARBA00022519"/>
    </source>
</evidence>
<keyword evidence="6" id="KW-0472">Membrane</keyword>
<keyword evidence="8" id="KW-1185">Reference proteome</keyword>
<gene>
    <name evidence="7" type="ORF">WQE_03892</name>
</gene>
<evidence type="ECO:0000256" key="1">
    <source>
        <dbReference type="ARBA" id="ARBA00004533"/>
    </source>
</evidence>
<evidence type="ECO:0000256" key="6">
    <source>
        <dbReference type="ARBA" id="ARBA00023136"/>
    </source>
</evidence>
<reference evidence="7 8" key="1">
    <citation type="journal article" date="2012" name="J. Bacteriol.">
        <title>Draft Genome Sequence of the Soil Bacterium Burkholderia terrae Strain BS001, Which Interacts with Fungal Surface Structures.</title>
        <authorList>
            <person name="Nazir R."/>
            <person name="Hansen M.A."/>
            <person name="Sorensen S."/>
            <person name="van Elsas J.D."/>
        </authorList>
    </citation>
    <scope>NUCLEOTIDE SEQUENCE [LARGE SCALE GENOMIC DNA]</scope>
    <source>
        <strain evidence="7 8">BS001</strain>
    </source>
</reference>
<organism evidence="7 8">
    <name type="scientific">Paraburkholderia hospita</name>
    <dbReference type="NCBI Taxonomy" id="169430"/>
    <lineage>
        <taxon>Bacteria</taxon>
        <taxon>Pseudomonadati</taxon>
        <taxon>Pseudomonadota</taxon>
        <taxon>Betaproteobacteria</taxon>
        <taxon>Burkholderiales</taxon>
        <taxon>Burkholderiaceae</taxon>
        <taxon>Paraburkholderia</taxon>
    </lineage>
</organism>
<dbReference type="EMBL" id="AKAU01000023">
    <property type="protein sequence ID" value="EIN02444.1"/>
    <property type="molecule type" value="Genomic_DNA"/>
</dbReference>